<name>A0AAN7PCN6_9COLE</name>
<dbReference type="AlphaFoldDB" id="A0AAN7PCN6"/>
<feature type="signal peptide" evidence="1">
    <location>
        <begin position="1"/>
        <end position="18"/>
    </location>
</feature>
<dbReference type="Pfam" id="PF01607">
    <property type="entry name" value="CBM_14"/>
    <property type="match status" value="1"/>
</dbReference>
<comment type="caution">
    <text evidence="3">The sequence shown here is derived from an EMBL/GenBank/DDBJ whole genome shotgun (WGS) entry which is preliminary data.</text>
</comment>
<dbReference type="SUPFAM" id="SSF57625">
    <property type="entry name" value="Invertebrate chitin-binding proteins"/>
    <property type="match status" value="1"/>
</dbReference>
<dbReference type="Gene3D" id="3.20.20.80">
    <property type="entry name" value="Glycosidases"/>
    <property type="match status" value="1"/>
</dbReference>
<evidence type="ECO:0000256" key="1">
    <source>
        <dbReference type="SAM" id="SignalP"/>
    </source>
</evidence>
<evidence type="ECO:0000313" key="3">
    <source>
        <dbReference type="EMBL" id="KAK4878961.1"/>
    </source>
</evidence>
<evidence type="ECO:0000259" key="2">
    <source>
        <dbReference type="PROSITE" id="PS50940"/>
    </source>
</evidence>
<keyword evidence="1" id="KW-0732">Signal</keyword>
<dbReference type="GO" id="GO:0005576">
    <property type="term" value="C:extracellular region"/>
    <property type="evidence" value="ECO:0007669"/>
    <property type="project" value="InterPro"/>
</dbReference>
<organism evidence="3 4">
    <name type="scientific">Aquatica leii</name>
    <dbReference type="NCBI Taxonomy" id="1421715"/>
    <lineage>
        <taxon>Eukaryota</taxon>
        <taxon>Metazoa</taxon>
        <taxon>Ecdysozoa</taxon>
        <taxon>Arthropoda</taxon>
        <taxon>Hexapoda</taxon>
        <taxon>Insecta</taxon>
        <taxon>Pterygota</taxon>
        <taxon>Neoptera</taxon>
        <taxon>Endopterygota</taxon>
        <taxon>Coleoptera</taxon>
        <taxon>Polyphaga</taxon>
        <taxon>Elateriformia</taxon>
        <taxon>Elateroidea</taxon>
        <taxon>Lampyridae</taxon>
        <taxon>Luciolinae</taxon>
        <taxon>Aquatica</taxon>
    </lineage>
</organism>
<dbReference type="EMBL" id="JARPUR010000003">
    <property type="protein sequence ID" value="KAK4878961.1"/>
    <property type="molecule type" value="Genomic_DNA"/>
</dbReference>
<reference evidence="4" key="1">
    <citation type="submission" date="2023-01" db="EMBL/GenBank/DDBJ databases">
        <title>Key to firefly adult light organ development and bioluminescence: homeobox transcription factors regulate luciferase expression and transportation to peroxisome.</title>
        <authorList>
            <person name="Fu X."/>
        </authorList>
    </citation>
    <scope>NUCLEOTIDE SEQUENCE [LARGE SCALE GENOMIC DNA]</scope>
</reference>
<dbReference type="PROSITE" id="PS50940">
    <property type="entry name" value="CHIT_BIND_II"/>
    <property type="match status" value="1"/>
</dbReference>
<sequence>MHKLIHLAFVVLFYSAQAQTPVEDECPEYAQDSDVVYFPHEDCPNLFYMCNHQDKILMTCYHNLVFDVNTRTCNWNRNHLKLC</sequence>
<accession>A0AAN7PCN6</accession>
<keyword evidence="4" id="KW-1185">Reference proteome</keyword>
<evidence type="ECO:0000313" key="4">
    <source>
        <dbReference type="Proteomes" id="UP001353858"/>
    </source>
</evidence>
<dbReference type="GO" id="GO:0008061">
    <property type="term" value="F:chitin binding"/>
    <property type="evidence" value="ECO:0007669"/>
    <property type="project" value="InterPro"/>
</dbReference>
<feature type="chain" id="PRO_5043024571" description="Chitin-binding type-2 domain-containing protein" evidence="1">
    <location>
        <begin position="19"/>
        <end position="83"/>
    </location>
</feature>
<dbReference type="InterPro" id="IPR002557">
    <property type="entry name" value="Chitin-bd_dom"/>
</dbReference>
<proteinExistence type="predicted"/>
<protein>
    <recommendedName>
        <fullName evidence="2">Chitin-binding type-2 domain-containing protein</fullName>
    </recommendedName>
</protein>
<feature type="domain" description="Chitin-binding type-2" evidence="2">
    <location>
        <begin position="23"/>
        <end position="83"/>
    </location>
</feature>
<dbReference type="Proteomes" id="UP001353858">
    <property type="component" value="Unassembled WGS sequence"/>
</dbReference>
<gene>
    <name evidence="3" type="ORF">RN001_007107</name>
</gene>
<dbReference type="InterPro" id="IPR036508">
    <property type="entry name" value="Chitin-bd_dom_sf"/>
</dbReference>
<dbReference type="SMART" id="SM00494">
    <property type="entry name" value="ChtBD2"/>
    <property type="match status" value="1"/>
</dbReference>